<reference evidence="3" key="1">
    <citation type="submission" date="2021-10" db="EMBL/GenBank/DDBJ databases">
        <title>De novo Genome Assembly of Clathrus columnatus (Basidiomycota, Fungi) Using Illumina and Nanopore Sequence Data.</title>
        <authorList>
            <person name="Ogiso-Tanaka E."/>
            <person name="Itagaki H."/>
            <person name="Hosoya T."/>
            <person name="Hosaka K."/>
        </authorList>
    </citation>
    <scope>NUCLEOTIDE SEQUENCE</scope>
    <source>
        <strain evidence="3">MO-923</strain>
    </source>
</reference>
<feature type="domain" description="Peptidase A1" evidence="2">
    <location>
        <begin position="473"/>
        <end position="790"/>
    </location>
</feature>
<comment type="similarity">
    <text evidence="1">Belongs to the peptidase A1 family.</text>
</comment>
<dbReference type="SUPFAM" id="SSF50630">
    <property type="entry name" value="Acid proteases"/>
    <property type="match status" value="1"/>
</dbReference>
<dbReference type="Pfam" id="PF00501">
    <property type="entry name" value="AMP-binding"/>
    <property type="match status" value="1"/>
</dbReference>
<name>A0AAV5AN30_9AGAM</name>
<dbReference type="InterPro" id="IPR034164">
    <property type="entry name" value="Pepsin-like_dom"/>
</dbReference>
<dbReference type="PROSITE" id="PS51767">
    <property type="entry name" value="PEPTIDASE_A1"/>
    <property type="match status" value="1"/>
</dbReference>
<dbReference type="GO" id="GO:0006508">
    <property type="term" value="P:proteolysis"/>
    <property type="evidence" value="ECO:0007669"/>
    <property type="project" value="InterPro"/>
</dbReference>
<evidence type="ECO:0000259" key="2">
    <source>
        <dbReference type="PROSITE" id="PS51767"/>
    </source>
</evidence>
<comment type="caution">
    <text evidence="3">The sequence shown here is derived from an EMBL/GenBank/DDBJ whole genome shotgun (WGS) entry which is preliminary data.</text>
</comment>
<dbReference type="Gene3D" id="3.40.50.12780">
    <property type="entry name" value="N-terminal domain of ligase-like"/>
    <property type="match status" value="1"/>
</dbReference>
<dbReference type="InterPro" id="IPR033121">
    <property type="entry name" value="PEPTIDASE_A1"/>
</dbReference>
<accession>A0AAV5AN30</accession>
<dbReference type="PANTHER" id="PTHR47966:SF51">
    <property type="entry name" value="BETA-SITE APP-CLEAVING ENZYME, ISOFORM A-RELATED"/>
    <property type="match status" value="1"/>
</dbReference>
<dbReference type="PANTHER" id="PTHR47966">
    <property type="entry name" value="BETA-SITE APP-CLEAVING ENZYME, ISOFORM A-RELATED"/>
    <property type="match status" value="1"/>
</dbReference>
<dbReference type="InterPro" id="IPR001461">
    <property type="entry name" value="Aspartic_peptidase_A1"/>
</dbReference>
<dbReference type="EMBL" id="BPWL01000010">
    <property type="protein sequence ID" value="GJJ14468.1"/>
    <property type="molecule type" value="Genomic_DNA"/>
</dbReference>
<organism evidence="3 4">
    <name type="scientific">Clathrus columnatus</name>
    <dbReference type="NCBI Taxonomy" id="1419009"/>
    <lineage>
        <taxon>Eukaryota</taxon>
        <taxon>Fungi</taxon>
        <taxon>Dikarya</taxon>
        <taxon>Basidiomycota</taxon>
        <taxon>Agaricomycotina</taxon>
        <taxon>Agaricomycetes</taxon>
        <taxon>Phallomycetidae</taxon>
        <taxon>Phallales</taxon>
        <taxon>Clathraceae</taxon>
        <taxon>Clathrus</taxon>
    </lineage>
</organism>
<evidence type="ECO:0000313" key="3">
    <source>
        <dbReference type="EMBL" id="GJJ14468.1"/>
    </source>
</evidence>
<proteinExistence type="inferred from homology"/>
<dbReference type="Pfam" id="PF00026">
    <property type="entry name" value="Asp"/>
    <property type="match status" value="1"/>
</dbReference>
<dbReference type="AlphaFoldDB" id="A0AAV5AN30"/>
<sequence>MSGLLYQDFVHLFGLIKAGFIPQILNLKVRSVEIATEYFKRSNITYIIHASTAPVDQFKDDIFQAHKIIDMKEFQSYKISEDDVLAKPEESGDDTIMIYHTSGSTSGKPKPVPYIRKWVDANSRKRTHGIADGKEIGIGVNGIIHLSQFACSFQQFKNSACLVLMPWLDFTGSELVQTIRKCKANVLYQLTPLLGRALREAMTNDELKVALKSLNFVAFAGAALGDSEREWALENGIQLKNIYGSTELGVIMISKDNPAILHPVKLRGLVYNFISQDADLDSEAEITKLRNRLVELVVSPSSVDFPHHSLCDAVDGQFHTRDLFEEVEPNGFVYRGRLDDMIKMKFGQKCDTVFLESQVLADCKDLISVCVVVGSGKLSPVLLVEPLRVEETVEIDIDLLKKSLGRKVESVNKDGVPHERIRPSDILIVPSGALPRTPKGNINRSAAEHQILEAVGLVPKTVRTSNTNAVVKVVATVQCGDNQEFQDVLIDTGSAILWVGGEKPYVPGPHSVNLNTSFSVGYGAGGVSGPAFRDTVTIGEAKAKGAFIGAANSTNGFTLVKPIDGILGLGPSGSNQGDIFGLNATPTFIETLLQNGAISEPIFGISIAPLGINGDPEGSGEITFGGVDPTKFIGPIAWVPQNAPVDFHWEFNTTSMTFGTVSLDQPTFARTDTGTLLVGLPFDTLFDMLGTYNGSILVSGSSIDGVLTFPSNSASYLPSLDIVLGDSDFGVSVTISIPPSRYIVPTELYSTLNITLDSSNIATWLSSGGQGEFMLGQKWLENAYTAYDIH</sequence>
<evidence type="ECO:0000256" key="1">
    <source>
        <dbReference type="ARBA" id="ARBA00007447"/>
    </source>
</evidence>
<dbReference type="GO" id="GO:0004190">
    <property type="term" value="F:aspartic-type endopeptidase activity"/>
    <property type="evidence" value="ECO:0007669"/>
    <property type="project" value="InterPro"/>
</dbReference>
<gene>
    <name evidence="3" type="ORF">Clacol_008732</name>
</gene>
<dbReference type="SUPFAM" id="SSF56801">
    <property type="entry name" value="Acetyl-CoA synthetase-like"/>
    <property type="match status" value="1"/>
</dbReference>
<dbReference type="CDD" id="cd05471">
    <property type="entry name" value="pepsin_like"/>
    <property type="match status" value="1"/>
</dbReference>
<dbReference type="InterPro" id="IPR000873">
    <property type="entry name" value="AMP-dep_synth/lig_dom"/>
</dbReference>
<protein>
    <recommendedName>
        <fullName evidence="2">Peptidase A1 domain-containing protein</fullName>
    </recommendedName>
</protein>
<dbReference type="Pfam" id="PF23562">
    <property type="entry name" value="AMP-binding_C_3"/>
    <property type="match status" value="1"/>
</dbReference>
<dbReference type="Gene3D" id="2.40.70.10">
    <property type="entry name" value="Acid Proteases"/>
    <property type="match status" value="2"/>
</dbReference>
<dbReference type="Proteomes" id="UP001050691">
    <property type="component" value="Unassembled WGS sequence"/>
</dbReference>
<dbReference type="InterPro" id="IPR021109">
    <property type="entry name" value="Peptidase_aspartic_dom_sf"/>
</dbReference>
<evidence type="ECO:0000313" key="4">
    <source>
        <dbReference type="Proteomes" id="UP001050691"/>
    </source>
</evidence>
<dbReference type="InterPro" id="IPR042099">
    <property type="entry name" value="ANL_N_sf"/>
</dbReference>
<keyword evidence="4" id="KW-1185">Reference proteome</keyword>
<dbReference type="PRINTS" id="PR00792">
    <property type="entry name" value="PEPSIN"/>
</dbReference>